<dbReference type="Proteomes" id="UP000015354">
    <property type="component" value="Unassembled WGS sequence"/>
</dbReference>
<comment type="subcellular location">
    <subcellularLocation>
        <location evidence="1">Membrane</location>
        <topology evidence="1">Multi-pass membrane protein</topology>
    </subcellularLocation>
</comment>
<dbReference type="PANTHER" id="PTHR12778">
    <property type="entry name" value="SOLUTE CARRIER FAMILY 33 ACETYL-COA TRANSPORTER -RELATED"/>
    <property type="match status" value="1"/>
</dbReference>
<keyword evidence="4 5" id="KW-0472">Membrane</keyword>
<feature type="transmembrane region" description="Helical" evidence="5">
    <location>
        <begin position="462"/>
        <end position="484"/>
    </location>
</feature>
<feature type="transmembrane region" description="Helical" evidence="5">
    <location>
        <begin position="49"/>
        <end position="67"/>
    </location>
</feature>
<evidence type="ECO:0000256" key="2">
    <source>
        <dbReference type="ARBA" id="ARBA00022692"/>
    </source>
</evidence>
<dbReference type="GO" id="GO:0016020">
    <property type="term" value="C:membrane"/>
    <property type="evidence" value="ECO:0007669"/>
    <property type="project" value="UniProtKB-SubCell"/>
</dbReference>
<feature type="transmembrane region" description="Helical" evidence="5">
    <location>
        <begin position="274"/>
        <end position="296"/>
    </location>
</feature>
<evidence type="ECO:0000256" key="1">
    <source>
        <dbReference type="ARBA" id="ARBA00004141"/>
    </source>
</evidence>
<feature type="transmembrane region" description="Helical" evidence="5">
    <location>
        <begin position="13"/>
        <end position="37"/>
    </location>
</feature>
<dbReference type="InterPro" id="IPR036259">
    <property type="entry name" value="MFS_trans_sf"/>
</dbReference>
<gene>
    <name evidence="6" type="ORF">STCU_10816</name>
</gene>
<evidence type="ECO:0000256" key="3">
    <source>
        <dbReference type="ARBA" id="ARBA00022989"/>
    </source>
</evidence>
<reference evidence="6 7" key="1">
    <citation type="journal article" date="2013" name="PLoS ONE">
        <title>Predicting the Proteins of Angomonas deanei, Strigomonas culicis and Their Respective Endosymbionts Reveals New Aspects of the Trypanosomatidae Family.</title>
        <authorList>
            <person name="Motta M.C."/>
            <person name="Martins A.C."/>
            <person name="de Souza S.S."/>
            <person name="Catta-Preta C.M."/>
            <person name="Silva R."/>
            <person name="Klein C.C."/>
            <person name="de Almeida L.G."/>
            <person name="de Lima Cunha O."/>
            <person name="Ciapina L.P."/>
            <person name="Brocchi M."/>
            <person name="Colabardini A.C."/>
            <person name="de Araujo Lima B."/>
            <person name="Machado C.R."/>
            <person name="de Almeida Soares C.M."/>
            <person name="Probst C.M."/>
            <person name="de Menezes C.B."/>
            <person name="Thompson C.E."/>
            <person name="Bartholomeu D.C."/>
            <person name="Gradia D.F."/>
            <person name="Pavoni D.P."/>
            <person name="Grisard E.C."/>
            <person name="Fantinatti-Garboggini F."/>
            <person name="Marchini F.K."/>
            <person name="Rodrigues-Luiz G.F."/>
            <person name="Wagner G."/>
            <person name="Goldman G.H."/>
            <person name="Fietto J.L."/>
            <person name="Elias M.C."/>
            <person name="Goldman M.H."/>
            <person name="Sagot M.F."/>
            <person name="Pereira M."/>
            <person name="Stoco P.H."/>
            <person name="de Mendonca-Neto R.P."/>
            <person name="Teixeira S.M."/>
            <person name="Maciel T.E."/>
            <person name="de Oliveira Mendes T.A."/>
            <person name="Urmenyi T.P."/>
            <person name="de Souza W."/>
            <person name="Schenkman S."/>
            <person name="de Vasconcelos A.T."/>
        </authorList>
    </citation>
    <scope>NUCLEOTIDE SEQUENCE [LARGE SCALE GENOMIC DNA]</scope>
</reference>
<dbReference type="GO" id="GO:0035348">
    <property type="term" value="P:acetyl-CoA transmembrane transport"/>
    <property type="evidence" value="ECO:0007669"/>
    <property type="project" value="InterPro"/>
</dbReference>
<protein>
    <submittedName>
        <fullName evidence="6">MFS transporter, PAT family, solute carrier family 33 (Acetyl-CoA transporter), member 1</fullName>
    </submittedName>
</protein>
<sequence>MGLVVKNHVLHCLVIGLLYFCQGVVQGTITVMLLILLQRHPDLSAADQATLGLPMYAFSFKFVWAPILDRYYAHWSPLPTIAEEGEVPRGFLARFHRRVQWVVLLQFLMALDYLVLYMGGDDFLEAAVTSRSTFFQLWLILAFLAFFNASQDIAVDAWAVEGLPQEEAASAGLLQLVGTLCGATIGNLFVQLNYTDPVLFSIRAFCLSSSLICVVAAVASVILALEDPLPMESLLSVCDTPHAPKNLRETLRDLYKSHGMRDMVAISLTRGWPLATWFLTVSRLISMHVITAATYARFRIYSTILQVTLASLCSSRLLKRFHAASIVQYASGMDFLFSICASLCFVFIADPSARDWYGSFILLPLVLCMTMLNAFIFVANVSLSSVQARRFPHDIGGVLTLLNALGNIGHHVPSTICMYSAHIIVSLASSHVQSDTRYANFYAPAAVKERQAKHETPPFSPYYVKLDVISLSIFFFTVGAILRYRFLVPGAVFLKTTSESELSPVLMK</sequence>
<dbReference type="PANTHER" id="PTHR12778:SF9">
    <property type="entry name" value="ACETYL-COENZYME A TRANSPORTER 1"/>
    <property type="match status" value="1"/>
</dbReference>
<evidence type="ECO:0000313" key="6">
    <source>
        <dbReference type="EMBL" id="EPY17106.1"/>
    </source>
</evidence>
<dbReference type="Pfam" id="PF13000">
    <property type="entry name" value="Acatn"/>
    <property type="match status" value="1"/>
</dbReference>
<organism evidence="6 7">
    <name type="scientific">Strigomonas culicis</name>
    <dbReference type="NCBI Taxonomy" id="28005"/>
    <lineage>
        <taxon>Eukaryota</taxon>
        <taxon>Discoba</taxon>
        <taxon>Euglenozoa</taxon>
        <taxon>Kinetoplastea</taxon>
        <taxon>Metakinetoplastina</taxon>
        <taxon>Trypanosomatida</taxon>
        <taxon>Trypanosomatidae</taxon>
        <taxon>Strigomonadinae</taxon>
        <taxon>Strigomonas</taxon>
    </lineage>
</organism>
<keyword evidence="7" id="KW-1185">Reference proteome</keyword>
<dbReference type="GO" id="GO:0008521">
    <property type="term" value="F:acetyl-CoA transmembrane transporter activity"/>
    <property type="evidence" value="ECO:0007669"/>
    <property type="project" value="InterPro"/>
</dbReference>
<keyword evidence="3 5" id="KW-1133">Transmembrane helix</keyword>
<dbReference type="OrthoDB" id="6415790at2759"/>
<accession>S9URC0</accession>
<name>S9URC0_9TRYP</name>
<dbReference type="InterPro" id="IPR024371">
    <property type="entry name" value="AcetylCoA_trans_1-like"/>
</dbReference>
<dbReference type="EMBL" id="ATMH01010670">
    <property type="protein sequence ID" value="EPY17106.1"/>
    <property type="molecule type" value="Genomic_DNA"/>
</dbReference>
<feature type="transmembrane region" description="Helical" evidence="5">
    <location>
        <begin position="326"/>
        <end position="349"/>
    </location>
</feature>
<feature type="transmembrane region" description="Helical" evidence="5">
    <location>
        <begin position="202"/>
        <end position="225"/>
    </location>
</feature>
<feature type="transmembrane region" description="Helical" evidence="5">
    <location>
        <begin position="169"/>
        <end position="190"/>
    </location>
</feature>
<proteinExistence type="predicted"/>
<feature type="transmembrane region" description="Helical" evidence="5">
    <location>
        <begin position="99"/>
        <end position="120"/>
    </location>
</feature>
<evidence type="ECO:0000256" key="5">
    <source>
        <dbReference type="SAM" id="Phobius"/>
    </source>
</evidence>
<evidence type="ECO:0000256" key="4">
    <source>
        <dbReference type="ARBA" id="ARBA00023136"/>
    </source>
</evidence>
<comment type="caution">
    <text evidence="6">The sequence shown here is derived from an EMBL/GenBank/DDBJ whole genome shotgun (WGS) entry which is preliminary data.</text>
</comment>
<evidence type="ECO:0000313" key="7">
    <source>
        <dbReference type="Proteomes" id="UP000015354"/>
    </source>
</evidence>
<feature type="transmembrane region" description="Helical" evidence="5">
    <location>
        <begin position="132"/>
        <end position="149"/>
    </location>
</feature>
<feature type="transmembrane region" description="Helical" evidence="5">
    <location>
        <begin position="361"/>
        <end position="383"/>
    </location>
</feature>
<dbReference type="InterPro" id="IPR004752">
    <property type="entry name" value="AmpG_permease/AT-1"/>
</dbReference>
<dbReference type="AlphaFoldDB" id="S9URC0"/>
<keyword evidence="2 5" id="KW-0812">Transmembrane</keyword>
<dbReference type="SUPFAM" id="SSF103473">
    <property type="entry name" value="MFS general substrate transporter"/>
    <property type="match status" value="1"/>
</dbReference>